<protein>
    <submittedName>
        <fullName evidence="2">Uncharacterized protein</fullName>
    </submittedName>
</protein>
<comment type="caution">
    <text evidence="2">The sequence shown here is derived from an EMBL/GenBank/DDBJ whole genome shotgun (WGS) entry which is preliminary data.</text>
</comment>
<dbReference type="AlphaFoldDB" id="A0A8J8WMV4"/>
<feature type="region of interest" description="Disordered" evidence="1">
    <location>
        <begin position="1"/>
        <end position="29"/>
    </location>
</feature>
<accession>A0A8J8WMV4</accession>
<dbReference type="EMBL" id="JACEEZ010025747">
    <property type="protein sequence ID" value="KAG0697886.1"/>
    <property type="molecule type" value="Genomic_DNA"/>
</dbReference>
<dbReference type="Proteomes" id="UP000770661">
    <property type="component" value="Unassembled WGS sequence"/>
</dbReference>
<name>A0A8J8WMV4_CHIOP</name>
<gene>
    <name evidence="2" type="ORF">GWK47_026194</name>
</gene>
<reference evidence="2" key="1">
    <citation type="submission" date="2020-07" db="EMBL/GenBank/DDBJ databases">
        <title>The High-quality genome of the commercially important snow crab, Chionoecetes opilio.</title>
        <authorList>
            <person name="Jeong J.-H."/>
            <person name="Ryu S."/>
        </authorList>
    </citation>
    <scope>NUCLEOTIDE SEQUENCE</scope>
    <source>
        <strain evidence="2">MADBK_172401_WGS</strain>
        <tissue evidence="2">Digestive gland</tissue>
    </source>
</reference>
<sequence>MSSLLPAHRRRPRPDGDQDEEPASHGHHGVLSTQAKAILWNKLKESESYLWGGIRVNSLSPYPPRKEIRDLTCTLSLYVEMLRRCLSCDALSGSSTQGLPARIAHLCFGGPTRGLNVALSSAAAARHRHGTSVAAVYCEDKARTECGYKRMSGHQPDARDTRRDFQ</sequence>
<evidence type="ECO:0000313" key="2">
    <source>
        <dbReference type="EMBL" id="KAG0697886.1"/>
    </source>
</evidence>
<proteinExistence type="predicted"/>
<evidence type="ECO:0000313" key="3">
    <source>
        <dbReference type="Proteomes" id="UP000770661"/>
    </source>
</evidence>
<keyword evidence="3" id="KW-1185">Reference proteome</keyword>
<evidence type="ECO:0000256" key="1">
    <source>
        <dbReference type="SAM" id="MobiDB-lite"/>
    </source>
</evidence>
<organism evidence="2 3">
    <name type="scientific">Chionoecetes opilio</name>
    <name type="common">Atlantic snow crab</name>
    <name type="synonym">Cancer opilio</name>
    <dbReference type="NCBI Taxonomy" id="41210"/>
    <lineage>
        <taxon>Eukaryota</taxon>
        <taxon>Metazoa</taxon>
        <taxon>Ecdysozoa</taxon>
        <taxon>Arthropoda</taxon>
        <taxon>Crustacea</taxon>
        <taxon>Multicrustacea</taxon>
        <taxon>Malacostraca</taxon>
        <taxon>Eumalacostraca</taxon>
        <taxon>Eucarida</taxon>
        <taxon>Decapoda</taxon>
        <taxon>Pleocyemata</taxon>
        <taxon>Brachyura</taxon>
        <taxon>Eubrachyura</taxon>
        <taxon>Majoidea</taxon>
        <taxon>Majidae</taxon>
        <taxon>Chionoecetes</taxon>
    </lineage>
</organism>